<evidence type="ECO:0000256" key="4">
    <source>
        <dbReference type="ARBA" id="ARBA00008914"/>
    </source>
</evidence>
<comment type="similarity">
    <text evidence="3">Belongs to the MotA family.</text>
</comment>
<dbReference type="PANTHER" id="PTHR30433:SF2">
    <property type="entry name" value="MOTILITY PROTEIN A"/>
    <property type="match status" value="1"/>
</dbReference>
<evidence type="ECO:0000313" key="12">
    <source>
        <dbReference type="EMBL" id="KAK3584195.1"/>
    </source>
</evidence>
<dbReference type="AlphaFoldDB" id="A0AAE0S2T3"/>
<feature type="transmembrane region" description="Helical" evidence="10">
    <location>
        <begin position="74"/>
        <end position="95"/>
    </location>
</feature>
<dbReference type="InterPro" id="IPR025713">
    <property type="entry name" value="MotB-like_N_dom"/>
</dbReference>
<feature type="transmembrane region" description="Helical" evidence="10">
    <location>
        <begin position="195"/>
        <end position="216"/>
    </location>
</feature>
<keyword evidence="8 10" id="KW-1133">Transmembrane helix</keyword>
<keyword evidence="6" id="KW-1003">Cell membrane</keyword>
<dbReference type="GO" id="GO:0006935">
    <property type="term" value="P:chemotaxis"/>
    <property type="evidence" value="ECO:0007669"/>
    <property type="project" value="InterPro"/>
</dbReference>
<dbReference type="Pfam" id="PF13677">
    <property type="entry name" value="MotB_plug"/>
    <property type="match status" value="1"/>
</dbReference>
<dbReference type="Proteomes" id="UP001195483">
    <property type="component" value="Unassembled WGS sequence"/>
</dbReference>
<dbReference type="Pfam" id="PF00691">
    <property type="entry name" value="OmpA"/>
    <property type="match status" value="1"/>
</dbReference>
<reference evidence="12" key="2">
    <citation type="journal article" date="2021" name="Genome Biol. Evol.">
        <title>Developing a high-quality reference genome for a parasitic bivalve with doubly uniparental inheritance (Bivalvia: Unionida).</title>
        <authorList>
            <person name="Smith C.H."/>
        </authorList>
    </citation>
    <scope>NUCLEOTIDE SEQUENCE</scope>
    <source>
        <strain evidence="12">CHS0354</strain>
        <tissue evidence="12">Mantle</tissue>
    </source>
</reference>
<dbReference type="InterPro" id="IPR000540">
    <property type="entry name" value="Flag_MotA_CS"/>
</dbReference>
<keyword evidence="5" id="KW-0813">Transport</keyword>
<feature type="domain" description="OmpA-like" evidence="11">
    <location>
        <begin position="255"/>
        <end position="374"/>
    </location>
</feature>
<dbReference type="InterPro" id="IPR006665">
    <property type="entry name" value="OmpA-like"/>
</dbReference>
<evidence type="ECO:0000256" key="8">
    <source>
        <dbReference type="ARBA" id="ARBA00022989"/>
    </source>
</evidence>
<evidence type="ECO:0000256" key="5">
    <source>
        <dbReference type="ARBA" id="ARBA00022448"/>
    </source>
</evidence>
<comment type="similarity">
    <text evidence="4">Belongs to the MotB family.</text>
</comment>
<dbReference type="PANTHER" id="PTHR30433">
    <property type="entry name" value="CHEMOTAXIS PROTEIN MOTA"/>
    <property type="match status" value="1"/>
</dbReference>
<accession>A0AAE0S2T3</accession>
<dbReference type="EMBL" id="JAEAOA010002069">
    <property type="protein sequence ID" value="KAK3584195.1"/>
    <property type="molecule type" value="Genomic_DNA"/>
</dbReference>
<evidence type="ECO:0000256" key="1">
    <source>
        <dbReference type="ARBA" id="ARBA00004162"/>
    </source>
</evidence>
<comment type="caution">
    <text evidence="12">The sequence shown here is derived from an EMBL/GenBank/DDBJ whole genome shotgun (WGS) entry which is preliminary data.</text>
</comment>
<reference evidence="12" key="1">
    <citation type="journal article" date="2021" name="Genome Biol. Evol.">
        <title>A High-Quality Reference Genome for a Parasitic Bivalve with Doubly Uniparental Inheritance (Bivalvia: Unionida).</title>
        <authorList>
            <person name="Smith C.H."/>
        </authorList>
    </citation>
    <scope>NUCLEOTIDE SEQUENCE</scope>
    <source>
        <strain evidence="12">CHS0354</strain>
    </source>
</reference>
<evidence type="ECO:0000256" key="3">
    <source>
        <dbReference type="ARBA" id="ARBA00008038"/>
    </source>
</evidence>
<dbReference type="CDD" id="cd07185">
    <property type="entry name" value="OmpA_C-like"/>
    <property type="match status" value="1"/>
</dbReference>
<evidence type="ECO:0000313" key="13">
    <source>
        <dbReference type="Proteomes" id="UP001195483"/>
    </source>
</evidence>
<organism evidence="12 13">
    <name type="scientific">Potamilus streckersoni</name>
    <dbReference type="NCBI Taxonomy" id="2493646"/>
    <lineage>
        <taxon>Eukaryota</taxon>
        <taxon>Metazoa</taxon>
        <taxon>Spiralia</taxon>
        <taxon>Lophotrochozoa</taxon>
        <taxon>Mollusca</taxon>
        <taxon>Bivalvia</taxon>
        <taxon>Autobranchia</taxon>
        <taxon>Heteroconchia</taxon>
        <taxon>Palaeoheterodonta</taxon>
        <taxon>Unionida</taxon>
        <taxon>Unionoidea</taxon>
        <taxon>Unionidae</taxon>
        <taxon>Ambleminae</taxon>
        <taxon>Lampsilini</taxon>
        <taxon>Potamilus</taxon>
    </lineage>
</organism>
<feature type="transmembrane region" description="Helical" evidence="10">
    <location>
        <begin position="107"/>
        <end position="131"/>
    </location>
</feature>
<comment type="subcellular location">
    <subcellularLocation>
        <location evidence="2">Cell membrane</location>
        <topology evidence="2">Multi-pass membrane protein</topology>
    </subcellularLocation>
    <subcellularLocation>
        <location evidence="1">Cell membrane</location>
        <topology evidence="1">Single-pass membrane protein</topology>
    </subcellularLocation>
</comment>
<sequence length="385" mass="42562">MIETIMVINDISKLARKNILGIEDALPGIENNMLRGGLRMILDRAERSLIQRVLAAEIAKQELEYNKMIAVHKFLALMAPGFGMTGTLIGMINLLRSLEDPSKVGPAMSVALVATLYGSVMGNIVFMPFALKITGYRDSVIALNKMIMEGVLLIEKTERPEHIEQALLSYFPADERHEEHEEIEVEETEELEREIWIYTYADMITLLMCFFVILYASKNQTKEVLQAISLSLRGGPPASPYVFSGGPSVLERFEANLQSSELLEDITVTIDDRGITAQLGEAVIFEQGSAVIPNSIIVEGHSDVSFRGNQYYPSGWDLSAARASRVANLLQQYGISPARIEVAAYGSTRPRVIGTTAERVRVNNRVEILIRPDDGPPPQVSSPAP</sequence>
<dbReference type="InterPro" id="IPR002898">
    <property type="entry name" value="MotA_ExbB_proton_chnl"/>
</dbReference>
<dbReference type="InterPro" id="IPR036737">
    <property type="entry name" value="OmpA-like_sf"/>
</dbReference>
<dbReference type="PROSITE" id="PS51123">
    <property type="entry name" value="OMPA_2"/>
    <property type="match status" value="1"/>
</dbReference>
<dbReference type="SUPFAM" id="SSF103088">
    <property type="entry name" value="OmpA-like"/>
    <property type="match status" value="1"/>
</dbReference>
<evidence type="ECO:0000256" key="9">
    <source>
        <dbReference type="ARBA" id="ARBA00023136"/>
    </source>
</evidence>
<evidence type="ECO:0000256" key="6">
    <source>
        <dbReference type="ARBA" id="ARBA00022475"/>
    </source>
</evidence>
<protein>
    <recommendedName>
        <fullName evidence="11">OmpA-like domain-containing protein</fullName>
    </recommendedName>
</protein>
<dbReference type="Pfam" id="PF01618">
    <property type="entry name" value="MotA_ExbB"/>
    <property type="match status" value="1"/>
</dbReference>
<reference evidence="12" key="3">
    <citation type="submission" date="2023-05" db="EMBL/GenBank/DDBJ databases">
        <authorList>
            <person name="Smith C.H."/>
        </authorList>
    </citation>
    <scope>NUCLEOTIDE SEQUENCE</scope>
    <source>
        <strain evidence="12">CHS0354</strain>
        <tissue evidence="12">Mantle</tissue>
    </source>
</reference>
<keyword evidence="13" id="KW-1185">Reference proteome</keyword>
<evidence type="ECO:0000259" key="11">
    <source>
        <dbReference type="PROSITE" id="PS51123"/>
    </source>
</evidence>
<keyword evidence="7 10" id="KW-0812">Transmembrane</keyword>
<evidence type="ECO:0000256" key="7">
    <source>
        <dbReference type="ARBA" id="ARBA00022692"/>
    </source>
</evidence>
<proteinExistence type="inferred from homology"/>
<evidence type="ECO:0000256" key="2">
    <source>
        <dbReference type="ARBA" id="ARBA00004651"/>
    </source>
</evidence>
<name>A0AAE0S2T3_9BIVA</name>
<keyword evidence="9 10" id="KW-0472">Membrane</keyword>
<gene>
    <name evidence="12" type="ORF">CHS0354_035276</name>
</gene>
<dbReference type="PROSITE" id="PS01307">
    <property type="entry name" value="MOTA"/>
    <property type="match status" value="1"/>
</dbReference>
<dbReference type="GO" id="GO:0005886">
    <property type="term" value="C:plasma membrane"/>
    <property type="evidence" value="ECO:0007669"/>
    <property type="project" value="UniProtKB-SubCell"/>
</dbReference>
<dbReference type="Gene3D" id="3.30.1330.60">
    <property type="entry name" value="OmpA-like domain"/>
    <property type="match status" value="1"/>
</dbReference>
<dbReference type="InterPro" id="IPR047055">
    <property type="entry name" value="MotA-like"/>
</dbReference>
<evidence type="ECO:0000256" key="10">
    <source>
        <dbReference type="SAM" id="Phobius"/>
    </source>
</evidence>